<keyword evidence="2" id="KW-0732">Signal</keyword>
<gene>
    <name evidence="4" type="ORF">CE91St30_32780</name>
</gene>
<organism evidence="4 5">
    <name type="scientific">Raoultibacter timonensis</name>
    <dbReference type="NCBI Taxonomy" id="1907662"/>
    <lineage>
        <taxon>Bacteria</taxon>
        <taxon>Bacillati</taxon>
        <taxon>Actinomycetota</taxon>
        <taxon>Coriobacteriia</taxon>
        <taxon>Eggerthellales</taxon>
        <taxon>Eggerthellaceae</taxon>
        <taxon>Raoultibacter</taxon>
    </lineage>
</organism>
<proteinExistence type="predicted"/>
<dbReference type="RefSeq" id="WP_244387412.1">
    <property type="nucleotide sequence ID" value="NZ_AP025564.1"/>
</dbReference>
<evidence type="ECO:0000313" key="4">
    <source>
        <dbReference type="EMBL" id="BDE97945.1"/>
    </source>
</evidence>
<name>A0ABM7WNC4_9ACTN</name>
<evidence type="ECO:0000256" key="1">
    <source>
        <dbReference type="SAM" id="MobiDB-lite"/>
    </source>
</evidence>
<evidence type="ECO:0000259" key="3">
    <source>
        <dbReference type="Pfam" id="PF00174"/>
    </source>
</evidence>
<feature type="domain" description="Oxidoreductase molybdopterin-binding" evidence="3">
    <location>
        <begin position="265"/>
        <end position="408"/>
    </location>
</feature>
<dbReference type="PANTHER" id="PTHR19372:SF7">
    <property type="entry name" value="SULFITE OXIDASE, MITOCHONDRIAL"/>
    <property type="match status" value="1"/>
</dbReference>
<accession>A0ABM7WNC4</accession>
<dbReference type="InterPro" id="IPR036280">
    <property type="entry name" value="Multihaem_cyt_sf"/>
</dbReference>
<feature type="region of interest" description="Disordered" evidence="1">
    <location>
        <begin position="405"/>
        <end position="430"/>
    </location>
</feature>
<dbReference type="Gene3D" id="2.60.40.650">
    <property type="match status" value="1"/>
</dbReference>
<evidence type="ECO:0000256" key="2">
    <source>
        <dbReference type="SAM" id="SignalP"/>
    </source>
</evidence>
<feature type="signal peptide" evidence="2">
    <location>
        <begin position="1"/>
        <end position="22"/>
    </location>
</feature>
<dbReference type="Proteomes" id="UP001320544">
    <property type="component" value="Chromosome"/>
</dbReference>
<dbReference type="InterPro" id="IPR036374">
    <property type="entry name" value="OxRdtase_Mopterin-bd_sf"/>
</dbReference>
<dbReference type="Pfam" id="PF00174">
    <property type="entry name" value="Oxidored_molyb"/>
    <property type="match status" value="1"/>
</dbReference>
<dbReference type="EMBL" id="AP025564">
    <property type="protein sequence ID" value="BDE97945.1"/>
    <property type="molecule type" value="Genomic_DNA"/>
</dbReference>
<reference evidence="4 5" key="1">
    <citation type="submission" date="2022-01" db="EMBL/GenBank/DDBJ databases">
        <title>Novel bile acid biosynthetic pathways are enriched in the microbiome of centenarians.</title>
        <authorList>
            <person name="Sato Y."/>
            <person name="Atarashi K."/>
            <person name="Plichta R.D."/>
            <person name="Arai Y."/>
            <person name="Sasajima S."/>
            <person name="Kearney M.S."/>
            <person name="Suda W."/>
            <person name="Takeshita K."/>
            <person name="Sasaki T."/>
            <person name="Okamoto S."/>
            <person name="Skelly N.A."/>
            <person name="Okamura Y."/>
            <person name="Vlamakis H."/>
            <person name="Li Y."/>
            <person name="Tanoue T."/>
            <person name="Takei H."/>
            <person name="Nittono H."/>
            <person name="Narushima S."/>
            <person name="Irie J."/>
            <person name="Itoh H."/>
            <person name="Moriya K."/>
            <person name="Sugiura Y."/>
            <person name="Suematsu M."/>
            <person name="Moritoki N."/>
            <person name="Shibata S."/>
            <person name="Littman R.D."/>
            <person name="Fischbach A.M."/>
            <person name="Uwamino Y."/>
            <person name="Inoue T."/>
            <person name="Honda A."/>
            <person name="Hattori M."/>
            <person name="Murai T."/>
            <person name="Xavier J.R."/>
            <person name="Hirose N."/>
            <person name="Honda K."/>
        </authorList>
    </citation>
    <scope>NUCLEOTIDE SEQUENCE [LARGE SCALE GENOMIC DNA]</scope>
    <source>
        <strain evidence="4 5">CE91-St30</strain>
    </source>
</reference>
<protein>
    <recommendedName>
        <fullName evidence="3">Oxidoreductase molybdopterin-binding domain-containing protein</fullName>
    </recommendedName>
</protein>
<feature type="chain" id="PRO_5045783605" description="Oxidoreductase molybdopterin-binding domain-containing protein" evidence="2">
    <location>
        <begin position="23"/>
        <end position="535"/>
    </location>
</feature>
<dbReference type="PROSITE" id="PS51257">
    <property type="entry name" value="PROKAR_LIPOPROTEIN"/>
    <property type="match status" value="1"/>
</dbReference>
<dbReference type="SUPFAM" id="SSF81296">
    <property type="entry name" value="E set domains"/>
    <property type="match status" value="1"/>
</dbReference>
<dbReference type="SUPFAM" id="SSF48695">
    <property type="entry name" value="Multiheme cytochromes"/>
    <property type="match status" value="1"/>
</dbReference>
<sequence length="535" mass="58861">MKAKQKLTVFSLCLVMALGLLAACTPSETKADGSDDAADNSSPIDYDSFGRMGNNIGFGEDGGTYLDNYSEYNEKLTYADKVAANAERNTPNTYTDQFGFTYQPVPADEKGWNISYLNADDRGCLACHESIEDVVMSLDTKHNVYAMGYPTQVTIANCLGCHRNAGFGNIQLVETLHGIHNSNPQFTAMDGSCDSCHFIDSDGKFNLWDYAKYDLYKGITDVKADEANLDVTYDQTTISDNSQLFFESLNNEPSEWRTDTDPAVADAWTLTIDGEVENPIEMTVTELVEKFGTKSSVQKQGCIENATGNAWIYQAELTGVSMKDIIDYVKPADGVTNIKCTSEDGYNMVSPGFDEINYEDCLLVTEINGEPLPAHQGYPVTLAVPRNSAASYIKAIQSISFVTVPSDGEEEEEEGVGTPLDPDTGKMQGKPNSAVLNFPDGVVLEGQAGKELTIEGYADAYDEPISKVEYSLDHGKTWTTLETPDNDPTCWTYWRLNYTPQEAGSYLLKIRTTSTQPDGSDRVCSRDTNFLFHVK</sequence>
<dbReference type="InterPro" id="IPR000572">
    <property type="entry name" value="OxRdtase_Mopterin-bd_dom"/>
</dbReference>
<dbReference type="InterPro" id="IPR014756">
    <property type="entry name" value="Ig_E-set"/>
</dbReference>
<evidence type="ECO:0000313" key="5">
    <source>
        <dbReference type="Proteomes" id="UP001320544"/>
    </source>
</evidence>
<dbReference type="SUPFAM" id="SSF56524">
    <property type="entry name" value="Oxidoreductase molybdopterin-binding domain"/>
    <property type="match status" value="1"/>
</dbReference>
<dbReference type="PANTHER" id="PTHR19372">
    <property type="entry name" value="SULFITE REDUCTASE"/>
    <property type="match status" value="1"/>
</dbReference>
<dbReference type="Gene3D" id="3.90.420.10">
    <property type="entry name" value="Oxidoreductase, molybdopterin-binding domain"/>
    <property type="match status" value="1"/>
</dbReference>
<keyword evidence="5" id="KW-1185">Reference proteome</keyword>